<keyword evidence="3" id="KW-0862">Zinc</keyword>
<dbReference type="GO" id="GO:0003677">
    <property type="term" value="F:DNA binding"/>
    <property type="evidence" value="ECO:0007669"/>
    <property type="project" value="UniProtKB-KW"/>
</dbReference>
<feature type="region of interest" description="Disordered" evidence="6">
    <location>
        <begin position="333"/>
        <end position="359"/>
    </location>
</feature>
<dbReference type="EMBL" id="KL596636">
    <property type="protein sequence ID" value="KER32250.1"/>
    <property type="molecule type" value="Genomic_DNA"/>
</dbReference>
<feature type="compositionally biased region" description="Basic and acidic residues" evidence="6">
    <location>
        <begin position="193"/>
        <end position="207"/>
    </location>
</feature>
<dbReference type="PANTHER" id="PTHR10865">
    <property type="entry name" value="METASTASIS-ASSOCIATED PROTEIN AND MESODERM INDUCTION EARLY RESPONSE PROTEIN"/>
    <property type="match status" value="1"/>
</dbReference>
<dbReference type="CDD" id="cd11661">
    <property type="entry name" value="SANT_MTA3_like"/>
    <property type="match status" value="1"/>
</dbReference>
<accession>A0A075A953</accession>
<dbReference type="AlphaFoldDB" id="A0A075A953"/>
<protein>
    <recommendedName>
        <fullName evidence="11">Myb-like DNA-binding domain protein</fullName>
    </recommendedName>
</protein>
<feature type="compositionally biased region" description="Basic and acidic residues" evidence="6">
    <location>
        <begin position="304"/>
        <end position="319"/>
    </location>
</feature>
<reference evidence="9 10" key="1">
    <citation type="submission" date="2013-11" db="EMBL/GenBank/DDBJ databases">
        <title>Opisthorchis viverrini - life in the bile duct.</title>
        <authorList>
            <person name="Young N.D."/>
            <person name="Nagarajan N."/>
            <person name="Lin S.J."/>
            <person name="Korhonen P.K."/>
            <person name="Jex A.R."/>
            <person name="Hall R.S."/>
            <person name="Safavi-Hemami H."/>
            <person name="Kaewkong W."/>
            <person name="Bertrand D."/>
            <person name="Gao S."/>
            <person name="Seet Q."/>
            <person name="Wongkham S."/>
            <person name="Teh B.T."/>
            <person name="Wongkham C."/>
            <person name="Intapan P.M."/>
            <person name="Maleewong W."/>
            <person name="Yang X."/>
            <person name="Hu M."/>
            <person name="Wang Z."/>
            <person name="Hofmann A."/>
            <person name="Sternberg P.W."/>
            <person name="Tan P."/>
            <person name="Wang J."/>
            <person name="Gasser R.B."/>
        </authorList>
    </citation>
    <scope>NUCLEOTIDE SEQUENCE [LARGE SCALE GENOMIC DNA]</scope>
</reference>
<dbReference type="GO" id="GO:0000122">
    <property type="term" value="P:negative regulation of transcription by RNA polymerase II"/>
    <property type="evidence" value="ECO:0007669"/>
    <property type="project" value="TreeGrafter"/>
</dbReference>
<feature type="compositionally biased region" description="Polar residues" evidence="6">
    <location>
        <begin position="37"/>
        <end position="46"/>
    </location>
</feature>
<keyword evidence="2" id="KW-0863">Zinc-finger</keyword>
<dbReference type="Gene3D" id="4.10.1240.50">
    <property type="match status" value="1"/>
</dbReference>
<gene>
    <name evidence="9" type="ORF">T265_01680</name>
</gene>
<feature type="region of interest" description="Disordered" evidence="6">
    <location>
        <begin position="109"/>
        <end position="319"/>
    </location>
</feature>
<dbReference type="InterPro" id="IPR040138">
    <property type="entry name" value="MIER/MTA"/>
</dbReference>
<keyword evidence="1" id="KW-0479">Metal-binding</keyword>
<evidence type="ECO:0000256" key="2">
    <source>
        <dbReference type="ARBA" id="ARBA00022771"/>
    </source>
</evidence>
<evidence type="ECO:0008006" key="11">
    <source>
        <dbReference type="Google" id="ProtNLM"/>
    </source>
</evidence>
<dbReference type="GO" id="GO:0042826">
    <property type="term" value="F:histone deacetylase binding"/>
    <property type="evidence" value="ECO:0007669"/>
    <property type="project" value="TreeGrafter"/>
</dbReference>
<feature type="region of interest" description="Disordered" evidence="6">
    <location>
        <begin position="37"/>
        <end position="78"/>
    </location>
</feature>
<dbReference type="STRING" id="6198.A0A075A953"/>
<dbReference type="Gene3D" id="1.10.10.60">
    <property type="entry name" value="Homeodomain-like"/>
    <property type="match status" value="1"/>
</dbReference>
<evidence type="ECO:0000256" key="6">
    <source>
        <dbReference type="SAM" id="MobiDB-lite"/>
    </source>
</evidence>
<feature type="domain" description="ELM2" evidence="7">
    <location>
        <begin position="360"/>
        <end position="459"/>
    </location>
</feature>
<dbReference type="PROSITE" id="PS51156">
    <property type="entry name" value="ELM2"/>
    <property type="match status" value="1"/>
</dbReference>
<dbReference type="GO" id="GO:0008270">
    <property type="term" value="F:zinc ion binding"/>
    <property type="evidence" value="ECO:0007669"/>
    <property type="project" value="UniProtKB-KW"/>
</dbReference>
<dbReference type="PROSITE" id="PS51293">
    <property type="entry name" value="SANT"/>
    <property type="match status" value="1"/>
</dbReference>
<dbReference type="FunFam" id="1.10.10.60:FF:000012">
    <property type="entry name" value="Metastasis-associated 1 family, member 3"/>
    <property type="match status" value="1"/>
</dbReference>
<dbReference type="InterPro" id="IPR017884">
    <property type="entry name" value="SANT_dom"/>
</dbReference>
<dbReference type="Proteomes" id="UP000054324">
    <property type="component" value="Unassembled WGS sequence"/>
</dbReference>
<dbReference type="PANTHER" id="PTHR10865:SF28">
    <property type="entry name" value="ELM2 DOMAIN-CONTAINING PROTEIN"/>
    <property type="match status" value="1"/>
</dbReference>
<keyword evidence="5" id="KW-0539">Nucleus</keyword>
<dbReference type="KEGG" id="ovi:T265_01680"/>
<evidence type="ECO:0000256" key="4">
    <source>
        <dbReference type="ARBA" id="ARBA00023125"/>
    </source>
</evidence>
<dbReference type="SUPFAM" id="SSF46689">
    <property type="entry name" value="Homeodomain-like"/>
    <property type="match status" value="1"/>
</dbReference>
<sequence length="690" mass="76953">MGTAEFLPVIPNWLSVRGCKQLRILTTVSVPLWTANMSEKPSSDTASDSDFDEQDLTADEDDDDSIAADEDAADEEEINSLVKESEMSLEELLASYGVSASEMAARSAAAQASSSSTTRSSRLRSARQTKPSPPHAPSLAQQEEELKVVTDIVPNKRIRRSTNPSSPSVPLSVDQESHYSVPLSPRLSPGQHLNEDAKTHSTAHDHPNTSSESAADLDPTTGSLSQPEQPPSGLSNPAGRKRHLASSLTLMPDEQNEHEIGHTSRTVQNEDVSMVTRVDRPLSQPHTDPDSEEEEVGRAADSTSLRDEGDGRSRDSDHDETFSLRFWKKAIGAGESPPSYNSEEDEDYAPSVESGPDWRGEIRVGDEYQACVAPSLSNSSADPTSDLWDTRRFENESSRLWQPDKLPEADVIHFEQLFAQTAMCPVPNDRTVDDEEALFLLMRCNYDPDEALQRLRFRTVAPSEIPGYMDTWSEADSAAFEKGFALYNKDFRQIRDTRLRHKTVGELVHYYYLWKKTARHDEFARVYRRDKRKSPHPSITDFMDYLVLEQEASAESYPYTMNSDQFRVNNHHHQHHHHRHHQHHHIGICSVHKTAPSAATSDCEGHGRTAPEKLQTTDSSWPATDSGCLPNGPDKNFGTHKFEGKLKTTVYKKPIDTGAVLNYSSAHPKSVFTSIASSMFSRVRDSEAST</sequence>
<evidence type="ECO:0000256" key="3">
    <source>
        <dbReference type="ARBA" id="ARBA00022833"/>
    </source>
</evidence>
<dbReference type="InterPro" id="IPR000949">
    <property type="entry name" value="ELM2_dom"/>
</dbReference>
<keyword evidence="10" id="KW-1185">Reference proteome</keyword>
<dbReference type="InterPro" id="IPR009057">
    <property type="entry name" value="Homeodomain-like_sf"/>
</dbReference>
<evidence type="ECO:0000256" key="5">
    <source>
        <dbReference type="ARBA" id="ARBA00023242"/>
    </source>
</evidence>
<dbReference type="CTD" id="20315868"/>
<feature type="compositionally biased region" description="Acidic residues" evidence="6">
    <location>
        <begin position="47"/>
        <end position="78"/>
    </location>
</feature>
<feature type="region of interest" description="Disordered" evidence="6">
    <location>
        <begin position="599"/>
        <end position="632"/>
    </location>
</feature>
<feature type="compositionally biased region" description="Polar residues" evidence="6">
    <location>
        <begin position="614"/>
        <end position="623"/>
    </location>
</feature>
<dbReference type="OrthoDB" id="5916873at2759"/>
<proteinExistence type="predicted"/>
<evidence type="ECO:0000256" key="1">
    <source>
        <dbReference type="ARBA" id="ARBA00022723"/>
    </source>
</evidence>
<evidence type="ECO:0000313" key="10">
    <source>
        <dbReference type="Proteomes" id="UP000054324"/>
    </source>
</evidence>
<dbReference type="GO" id="GO:0005654">
    <property type="term" value="C:nucleoplasm"/>
    <property type="evidence" value="ECO:0007669"/>
    <property type="project" value="TreeGrafter"/>
</dbReference>
<feature type="domain" description="SANT" evidence="8">
    <location>
        <begin position="467"/>
        <end position="519"/>
    </location>
</feature>
<dbReference type="GO" id="GO:0003714">
    <property type="term" value="F:transcription corepressor activity"/>
    <property type="evidence" value="ECO:0007669"/>
    <property type="project" value="TreeGrafter"/>
</dbReference>
<feature type="compositionally biased region" description="Low complexity" evidence="6">
    <location>
        <begin position="109"/>
        <end position="120"/>
    </location>
</feature>
<keyword evidence="4" id="KW-0238">DNA-binding</keyword>
<dbReference type="GeneID" id="20315868"/>
<evidence type="ECO:0000313" key="9">
    <source>
        <dbReference type="EMBL" id="KER32250.1"/>
    </source>
</evidence>
<organism evidence="9 10">
    <name type="scientific">Opisthorchis viverrini</name>
    <name type="common">Southeast Asian liver fluke</name>
    <dbReference type="NCBI Taxonomy" id="6198"/>
    <lineage>
        <taxon>Eukaryota</taxon>
        <taxon>Metazoa</taxon>
        <taxon>Spiralia</taxon>
        <taxon>Lophotrochozoa</taxon>
        <taxon>Platyhelminthes</taxon>
        <taxon>Trematoda</taxon>
        <taxon>Digenea</taxon>
        <taxon>Opisthorchiida</taxon>
        <taxon>Opisthorchiata</taxon>
        <taxon>Opisthorchiidae</taxon>
        <taxon>Opisthorchis</taxon>
    </lineage>
</organism>
<name>A0A075A953_OPIVI</name>
<evidence type="ECO:0000259" key="7">
    <source>
        <dbReference type="PROSITE" id="PS51156"/>
    </source>
</evidence>
<feature type="compositionally biased region" description="Polar residues" evidence="6">
    <location>
        <begin position="220"/>
        <end position="235"/>
    </location>
</feature>
<evidence type="ECO:0000259" key="8">
    <source>
        <dbReference type="PROSITE" id="PS51293"/>
    </source>
</evidence>
<dbReference type="RefSeq" id="XP_009164010.1">
    <property type="nucleotide sequence ID" value="XM_009165746.1"/>
</dbReference>